<dbReference type="EMBL" id="PIPO01000007">
    <property type="protein sequence ID" value="RUO29549.1"/>
    <property type="molecule type" value="Genomic_DNA"/>
</dbReference>
<dbReference type="RefSeq" id="WP_126799924.1">
    <property type="nucleotide sequence ID" value="NZ_PIPO01000007.1"/>
</dbReference>
<dbReference type="AlphaFoldDB" id="A0A432WC53"/>
<dbReference type="Proteomes" id="UP000287823">
    <property type="component" value="Unassembled WGS sequence"/>
</dbReference>
<comment type="caution">
    <text evidence="1">The sequence shown here is derived from an EMBL/GenBank/DDBJ whole genome shotgun (WGS) entry which is preliminary data.</text>
</comment>
<organism evidence="1 2">
    <name type="scientific">Aliidiomarina soli</name>
    <dbReference type="NCBI Taxonomy" id="1928574"/>
    <lineage>
        <taxon>Bacteria</taxon>
        <taxon>Pseudomonadati</taxon>
        <taxon>Pseudomonadota</taxon>
        <taxon>Gammaproteobacteria</taxon>
        <taxon>Alteromonadales</taxon>
        <taxon>Idiomarinaceae</taxon>
        <taxon>Aliidiomarina</taxon>
    </lineage>
</organism>
<evidence type="ECO:0000313" key="1">
    <source>
        <dbReference type="EMBL" id="RUO29549.1"/>
    </source>
</evidence>
<keyword evidence="2" id="KW-1185">Reference proteome</keyword>
<protein>
    <submittedName>
        <fullName evidence="1">Uncharacterized protein</fullName>
    </submittedName>
</protein>
<accession>A0A432WC53</accession>
<name>A0A432WC53_9GAMM</name>
<proteinExistence type="predicted"/>
<sequence>MKPKQGRQYWKIVGREGFETLFEHKIYVGQITENQLRNLLQVLFAKLALTEGEIIKSYAKKGTKAHSSHIDKVQKLDGKKFMYSCGTNPYVTATAEYEPVL</sequence>
<reference evidence="1 2" key="1">
    <citation type="journal article" date="2011" name="Front. Microbiol.">
        <title>Genomic signatures of strain selection and enhancement in Bacillus atrophaeus var. globigii, a historical biowarfare simulant.</title>
        <authorList>
            <person name="Gibbons H.S."/>
            <person name="Broomall S.M."/>
            <person name="McNew L.A."/>
            <person name="Daligault H."/>
            <person name="Chapman C."/>
            <person name="Bruce D."/>
            <person name="Karavis M."/>
            <person name="Krepps M."/>
            <person name="McGregor P.A."/>
            <person name="Hong C."/>
            <person name="Park K.H."/>
            <person name="Akmal A."/>
            <person name="Feldman A."/>
            <person name="Lin J.S."/>
            <person name="Chang W.E."/>
            <person name="Higgs B.W."/>
            <person name="Demirev P."/>
            <person name="Lindquist J."/>
            <person name="Liem A."/>
            <person name="Fochler E."/>
            <person name="Read T.D."/>
            <person name="Tapia R."/>
            <person name="Johnson S."/>
            <person name="Bishop-Lilly K.A."/>
            <person name="Detter C."/>
            <person name="Han C."/>
            <person name="Sozhamannan S."/>
            <person name="Rosenzweig C.N."/>
            <person name="Skowronski E.W."/>
        </authorList>
    </citation>
    <scope>NUCLEOTIDE SEQUENCE [LARGE SCALE GENOMIC DNA]</scope>
    <source>
        <strain evidence="1 2">Y4G10-17</strain>
    </source>
</reference>
<gene>
    <name evidence="1" type="ORF">CWE14_13890</name>
</gene>
<evidence type="ECO:0000313" key="2">
    <source>
        <dbReference type="Proteomes" id="UP000287823"/>
    </source>
</evidence>